<feature type="chain" id="PRO_5042242333" evidence="1">
    <location>
        <begin position="20"/>
        <end position="233"/>
    </location>
</feature>
<evidence type="ECO:0000256" key="1">
    <source>
        <dbReference type="SAM" id="SignalP"/>
    </source>
</evidence>
<accession>A0AAD6Z650</accession>
<protein>
    <submittedName>
        <fullName evidence="2">Uncharacterized protein</fullName>
    </submittedName>
</protein>
<feature type="signal peptide" evidence="1">
    <location>
        <begin position="1"/>
        <end position="19"/>
    </location>
</feature>
<organism evidence="2 3">
    <name type="scientific">Mycena albidolilacea</name>
    <dbReference type="NCBI Taxonomy" id="1033008"/>
    <lineage>
        <taxon>Eukaryota</taxon>
        <taxon>Fungi</taxon>
        <taxon>Dikarya</taxon>
        <taxon>Basidiomycota</taxon>
        <taxon>Agaricomycotina</taxon>
        <taxon>Agaricomycetes</taxon>
        <taxon>Agaricomycetidae</taxon>
        <taxon>Agaricales</taxon>
        <taxon>Marasmiineae</taxon>
        <taxon>Mycenaceae</taxon>
        <taxon>Mycena</taxon>
    </lineage>
</organism>
<keyword evidence="1" id="KW-0732">Signal</keyword>
<dbReference type="Proteomes" id="UP001218218">
    <property type="component" value="Unassembled WGS sequence"/>
</dbReference>
<reference evidence="2" key="1">
    <citation type="submission" date="2023-03" db="EMBL/GenBank/DDBJ databases">
        <title>Massive genome expansion in bonnet fungi (Mycena s.s.) driven by repeated elements and novel gene families across ecological guilds.</title>
        <authorList>
            <consortium name="Lawrence Berkeley National Laboratory"/>
            <person name="Harder C.B."/>
            <person name="Miyauchi S."/>
            <person name="Viragh M."/>
            <person name="Kuo A."/>
            <person name="Thoen E."/>
            <person name="Andreopoulos B."/>
            <person name="Lu D."/>
            <person name="Skrede I."/>
            <person name="Drula E."/>
            <person name="Henrissat B."/>
            <person name="Morin E."/>
            <person name="Kohler A."/>
            <person name="Barry K."/>
            <person name="LaButti K."/>
            <person name="Morin E."/>
            <person name="Salamov A."/>
            <person name="Lipzen A."/>
            <person name="Mereny Z."/>
            <person name="Hegedus B."/>
            <person name="Baldrian P."/>
            <person name="Stursova M."/>
            <person name="Weitz H."/>
            <person name="Taylor A."/>
            <person name="Grigoriev I.V."/>
            <person name="Nagy L.G."/>
            <person name="Martin F."/>
            <person name="Kauserud H."/>
        </authorList>
    </citation>
    <scope>NUCLEOTIDE SEQUENCE</scope>
    <source>
        <strain evidence="2">CBHHK002</strain>
    </source>
</reference>
<gene>
    <name evidence="2" type="ORF">DFH08DRAFT_1050639</name>
</gene>
<dbReference type="EMBL" id="JARIHO010000084">
    <property type="protein sequence ID" value="KAJ7308766.1"/>
    <property type="molecule type" value="Genomic_DNA"/>
</dbReference>
<name>A0AAD6Z650_9AGAR</name>
<keyword evidence="3" id="KW-1185">Reference proteome</keyword>
<evidence type="ECO:0000313" key="2">
    <source>
        <dbReference type="EMBL" id="KAJ7308766.1"/>
    </source>
</evidence>
<dbReference type="AlphaFoldDB" id="A0AAD6Z650"/>
<evidence type="ECO:0000313" key="3">
    <source>
        <dbReference type="Proteomes" id="UP001218218"/>
    </source>
</evidence>
<comment type="caution">
    <text evidence="2">The sequence shown here is derived from an EMBL/GenBank/DDBJ whole genome shotgun (WGS) entry which is preliminary data.</text>
</comment>
<proteinExistence type="predicted"/>
<sequence>MFSTTFQLFSLALVFFSFARELGLAGCNPRNRLARADDVRRRARWIRGKYDVPYDRCFSASAAGFEVQAAFDCDVKGGKAECPVTDSNSQVGTFTFSSLQPWLSRVQRASPIRRLDCLHRVGDFPQDSHCVQTPLHRRSVQVPPQTSTDRCVGGWIGSVELCMALGRSVYMAVVKEMQFGSISRSFGIPFWVFLVAAVVSLSKQLMLVRQGGPGRLFEYKHGPFTNLPRGFGS</sequence>